<proteinExistence type="predicted"/>
<dbReference type="RefSeq" id="WP_119397233.1">
    <property type="nucleotide sequence ID" value="NZ_QWJJ01000001.1"/>
</dbReference>
<evidence type="ECO:0000256" key="1">
    <source>
        <dbReference type="SAM" id="MobiDB-lite"/>
    </source>
</evidence>
<feature type="compositionally biased region" description="Basic and acidic residues" evidence="1">
    <location>
        <begin position="182"/>
        <end position="191"/>
    </location>
</feature>
<dbReference type="OrthoDB" id="8443793at2"/>
<feature type="region of interest" description="Disordered" evidence="1">
    <location>
        <begin position="155"/>
        <end position="191"/>
    </location>
</feature>
<dbReference type="EMBL" id="QWJJ01000001">
    <property type="protein sequence ID" value="RII40711.1"/>
    <property type="molecule type" value="Genomic_DNA"/>
</dbReference>
<evidence type="ECO:0000313" key="2">
    <source>
        <dbReference type="EMBL" id="RII40711.1"/>
    </source>
</evidence>
<name>A0A399J5R7_9RHOB</name>
<accession>A0A399J5R7</accession>
<sequence length="191" mass="20519">MTDPTADALRVSTLSKTTATPFEVRPDAELLGQIAGRLELIGLRKLSFRGDVRADGKADWLLKGQLGATVVQPCSVTLEPVTTRIDQPVLRRFTPTLPDEEGDSDEIEMPEDETLEKLGTHIDPSSVMEEELALALPLYPRAEGVAPVEIAVTEPGRAPMTDEDAKPFAGLAGLMSELDPNAAKDDDDGKA</sequence>
<protein>
    <submittedName>
        <fullName evidence="2">DUF177 domain-containing protein</fullName>
    </submittedName>
</protein>
<dbReference type="InterPro" id="IPR003772">
    <property type="entry name" value="YceD"/>
</dbReference>
<evidence type="ECO:0000313" key="3">
    <source>
        <dbReference type="Proteomes" id="UP000265848"/>
    </source>
</evidence>
<organism evidence="2 3">
    <name type="scientific">Pseudooceanicola sediminis</name>
    <dbReference type="NCBI Taxonomy" id="2211117"/>
    <lineage>
        <taxon>Bacteria</taxon>
        <taxon>Pseudomonadati</taxon>
        <taxon>Pseudomonadota</taxon>
        <taxon>Alphaproteobacteria</taxon>
        <taxon>Rhodobacterales</taxon>
        <taxon>Paracoccaceae</taxon>
        <taxon>Pseudooceanicola</taxon>
    </lineage>
</organism>
<gene>
    <name evidence="2" type="ORF">DL237_01490</name>
</gene>
<dbReference type="Pfam" id="PF02620">
    <property type="entry name" value="YceD"/>
    <property type="match status" value="1"/>
</dbReference>
<dbReference type="AlphaFoldDB" id="A0A399J5R7"/>
<dbReference type="Proteomes" id="UP000265848">
    <property type="component" value="Unassembled WGS sequence"/>
</dbReference>
<keyword evidence="3" id="KW-1185">Reference proteome</keyword>
<reference evidence="2 3" key="1">
    <citation type="submission" date="2018-08" db="EMBL/GenBank/DDBJ databases">
        <title>Pseudooceanicola sediminis CY03 in the family Rhodobacteracea.</title>
        <authorList>
            <person name="Zhang Y.-J."/>
        </authorList>
    </citation>
    <scope>NUCLEOTIDE SEQUENCE [LARGE SCALE GENOMIC DNA]</scope>
    <source>
        <strain evidence="2 3">CY03</strain>
    </source>
</reference>
<comment type="caution">
    <text evidence="2">The sequence shown here is derived from an EMBL/GenBank/DDBJ whole genome shotgun (WGS) entry which is preliminary data.</text>
</comment>